<protein>
    <submittedName>
        <fullName evidence="2">Uncharacterized protein</fullName>
    </submittedName>
</protein>
<name>A0A380TW17_ACIJO</name>
<dbReference type="EMBL" id="CP065666">
    <property type="protein sequence ID" value="QPS02588.1"/>
    <property type="molecule type" value="Genomic_DNA"/>
</dbReference>
<dbReference type="EMBL" id="UFRV01000006">
    <property type="protein sequence ID" value="SUT92411.1"/>
    <property type="molecule type" value="Genomic_DNA"/>
</dbReference>
<evidence type="ECO:0000313" key="3">
    <source>
        <dbReference type="Proteomes" id="UP000254227"/>
    </source>
</evidence>
<dbReference type="RefSeq" id="WP_004693601.1">
    <property type="nucleotide sequence ID" value="NZ_BBTB01000016.1"/>
</dbReference>
<accession>A0A380TW17</accession>
<evidence type="ECO:0000313" key="2">
    <source>
        <dbReference type="EMBL" id="SUT92411.1"/>
    </source>
</evidence>
<organism evidence="2 3">
    <name type="scientific">Acinetobacter johnsonii</name>
    <dbReference type="NCBI Taxonomy" id="40214"/>
    <lineage>
        <taxon>Bacteria</taxon>
        <taxon>Pseudomonadati</taxon>
        <taxon>Pseudomonadota</taxon>
        <taxon>Gammaproteobacteria</taxon>
        <taxon>Moraxellales</taxon>
        <taxon>Moraxellaceae</taxon>
        <taxon>Acinetobacter</taxon>
    </lineage>
</organism>
<reference evidence="1 4" key="2">
    <citation type="submission" date="2020-12" db="EMBL/GenBank/DDBJ databases">
        <title>FDA dAtabase for Regulatory Grade micrObial Sequences (FDA-ARGOS): Supporting development and validation of Infectious Disease Dx tests.</title>
        <authorList>
            <person name="Sproer C."/>
            <person name="Gronow S."/>
            <person name="Severitt S."/>
            <person name="Schroder I."/>
            <person name="Tallon L."/>
            <person name="Sadzewicz L."/>
            <person name="Zhao X."/>
            <person name="Boylan J."/>
            <person name="Ott S."/>
            <person name="Bowen H."/>
            <person name="Vavikolanu K."/>
            <person name="Mehta A."/>
            <person name="Aluvathingal J."/>
            <person name="Nadendla S."/>
            <person name="Lowell S."/>
            <person name="Myers T."/>
            <person name="Yan Y."/>
            <person name="Sichtig H."/>
        </authorList>
    </citation>
    <scope>NUCLEOTIDE SEQUENCE [LARGE SCALE GENOMIC DNA]</scope>
    <source>
        <strain evidence="1 4">FDAARGOS_910</strain>
    </source>
</reference>
<evidence type="ECO:0000313" key="4">
    <source>
        <dbReference type="Proteomes" id="UP000595107"/>
    </source>
</evidence>
<dbReference type="AlphaFoldDB" id="A0A380TW17"/>
<dbReference type="Proteomes" id="UP000595107">
    <property type="component" value="Chromosome"/>
</dbReference>
<evidence type="ECO:0000313" key="1">
    <source>
        <dbReference type="EMBL" id="QPS02588.1"/>
    </source>
</evidence>
<gene>
    <name evidence="1" type="ORF">I6G67_10000</name>
    <name evidence="2" type="ORF">NCTC10308_00731</name>
</gene>
<dbReference type="Proteomes" id="UP000254227">
    <property type="component" value="Unassembled WGS sequence"/>
</dbReference>
<proteinExistence type="predicted"/>
<reference evidence="2 3" key="1">
    <citation type="submission" date="2018-06" db="EMBL/GenBank/DDBJ databases">
        <authorList>
            <consortium name="Pathogen Informatics"/>
            <person name="Doyle S."/>
        </authorList>
    </citation>
    <scope>NUCLEOTIDE SEQUENCE [LARGE SCALE GENOMIC DNA]</scope>
    <source>
        <strain evidence="2 3">NCTC10308</strain>
    </source>
</reference>
<sequence>MEPIHLQLLNRLFVLKKGADISSFFMCDKTICIPTWAKDKSKLNVMKEEQYIFEYYLTIVKPTVEEFLQHKSDLRRGRLAAIVLDHMRDYLAIRLNRNHEWSITEKLLKEEIYEYCPDVALIRDVCNATKHGVLRVGNENNKIPKNINSTDQIKAESNDGIFIAGFSSGMFQESNYVYIKFDKEIEYLGKKIGFRFLHDSIIEVVKYWDNLLQNLEKSQ</sequence>